<evidence type="ECO:0000256" key="2">
    <source>
        <dbReference type="ARBA" id="ARBA00023008"/>
    </source>
</evidence>
<organism evidence="7 8">
    <name type="scientific">Mesohalobacter halotolerans</name>
    <dbReference type="NCBI Taxonomy" id="1883405"/>
    <lineage>
        <taxon>Bacteria</taxon>
        <taxon>Pseudomonadati</taxon>
        <taxon>Bacteroidota</taxon>
        <taxon>Flavobacteriia</taxon>
        <taxon>Flavobacteriales</taxon>
        <taxon>Flavobacteriaceae</taxon>
        <taxon>Mesohalobacter</taxon>
    </lineage>
</organism>
<keyword evidence="2 3" id="KW-0186">Copper</keyword>
<feature type="domain" description="Thioredoxin" evidence="6">
    <location>
        <begin position="40"/>
        <end position="218"/>
    </location>
</feature>
<dbReference type="CDD" id="cd02968">
    <property type="entry name" value="SCO"/>
    <property type="match status" value="1"/>
</dbReference>
<dbReference type="OrthoDB" id="9811998at2"/>
<sequence>MKKYFKYIGLAIVVLVFGFWVFKESQSRSEKEDLAYITLDGKKRKVPQFKLINQNGDTITNQDYNNKVYVVEFFFSTCPTICPIMNKNMVQIQRKFYGENQFGIASISIDPINDTVAQLKRYANKIGVKHPNWHLMTGEMDKIMNLANKGFNLYAKQESQAAGGFEHSGFFALIDQEGYLRSRRDANGNPIVFYQGAVEYDADQNRYSEEQQIDILIEDIQQLLKE</sequence>
<keyword evidence="5" id="KW-1133">Transmembrane helix</keyword>
<evidence type="ECO:0000256" key="5">
    <source>
        <dbReference type="SAM" id="Phobius"/>
    </source>
</evidence>
<keyword evidence="5" id="KW-0472">Membrane</keyword>
<evidence type="ECO:0000256" key="1">
    <source>
        <dbReference type="ARBA" id="ARBA00010996"/>
    </source>
</evidence>
<comment type="similarity">
    <text evidence="1">Belongs to the SCO1/2 family.</text>
</comment>
<dbReference type="SUPFAM" id="SSF52833">
    <property type="entry name" value="Thioredoxin-like"/>
    <property type="match status" value="1"/>
</dbReference>
<gene>
    <name evidence="7" type="ORF">FCN74_02235</name>
</gene>
<evidence type="ECO:0000256" key="4">
    <source>
        <dbReference type="PIRSR" id="PIRSR603782-2"/>
    </source>
</evidence>
<accession>A0A4U5TSI2</accession>
<dbReference type="Gene3D" id="3.40.30.10">
    <property type="entry name" value="Glutaredoxin"/>
    <property type="match status" value="1"/>
</dbReference>
<dbReference type="InterPro" id="IPR036249">
    <property type="entry name" value="Thioredoxin-like_sf"/>
</dbReference>
<dbReference type="PANTHER" id="PTHR12151:SF25">
    <property type="entry name" value="LINALOOL DEHYDRATASE_ISOMERASE DOMAIN-CONTAINING PROTEIN"/>
    <property type="match status" value="1"/>
</dbReference>
<evidence type="ECO:0000313" key="7">
    <source>
        <dbReference type="EMBL" id="TKS57259.1"/>
    </source>
</evidence>
<dbReference type="AlphaFoldDB" id="A0A4U5TSI2"/>
<dbReference type="Proteomes" id="UP000306552">
    <property type="component" value="Unassembled WGS sequence"/>
</dbReference>
<evidence type="ECO:0000259" key="6">
    <source>
        <dbReference type="PROSITE" id="PS51352"/>
    </source>
</evidence>
<dbReference type="EMBL" id="SWMU01000001">
    <property type="protein sequence ID" value="TKS57259.1"/>
    <property type="molecule type" value="Genomic_DNA"/>
</dbReference>
<keyword evidence="3" id="KW-0479">Metal-binding</keyword>
<comment type="caution">
    <text evidence="7">The sequence shown here is derived from an EMBL/GenBank/DDBJ whole genome shotgun (WGS) entry which is preliminary data.</text>
</comment>
<evidence type="ECO:0000256" key="3">
    <source>
        <dbReference type="PIRSR" id="PIRSR603782-1"/>
    </source>
</evidence>
<feature type="disulfide bond" description="Redox-active" evidence="4">
    <location>
        <begin position="78"/>
        <end position="82"/>
    </location>
</feature>
<dbReference type="PROSITE" id="PS51352">
    <property type="entry name" value="THIOREDOXIN_2"/>
    <property type="match status" value="1"/>
</dbReference>
<dbReference type="GO" id="GO:0046872">
    <property type="term" value="F:metal ion binding"/>
    <property type="evidence" value="ECO:0007669"/>
    <property type="project" value="UniProtKB-KW"/>
</dbReference>
<dbReference type="PANTHER" id="PTHR12151">
    <property type="entry name" value="ELECTRON TRANSPORT PROTIN SCO1/SENC FAMILY MEMBER"/>
    <property type="match status" value="1"/>
</dbReference>
<dbReference type="InterPro" id="IPR003782">
    <property type="entry name" value="SCO1/SenC"/>
</dbReference>
<feature type="transmembrane region" description="Helical" evidence="5">
    <location>
        <begin position="6"/>
        <end position="22"/>
    </location>
</feature>
<feature type="binding site" evidence="3">
    <location>
        <position position="82"/>
    </location>
    <ligand>
        <name>Cu cation</name>
        <dbReference type="ChEBI" id="CHEBI:23378"/>
    </ligand>
</feature>
<keyword evidence="5" id="KW-0812">Transmembrane</keyword>
<evidence type="ECO:0000313" key="8">
    <source>
        <dbReference type="Proteomes" id="UP000306552"/>
    </source>
</evidence>
<dbReference type="InterPro" id="IPR013766">
    <property type="entry name" value="Thioredoxin_domain"/>
</dbReference>
<feature type="binding site" evidence="3">
    <location>
        <position position="78"/>
    </location>
    <ligand>
        <name>Cu cation</name>
        <dbReference type="ChEBI" id="CHEBI:23378"/>
    </ligand>
</feature>
<keyword evidence="8" id="KW-1185">Reference proteome</keyword>
<keyword evidence="4" id="KW-1015">Disulfide bond</keyword>
<proteinExistence type="inferred from homology"/>
<dbReference type="RefSeq" id="WP_138930962.1">
    <property type="nucleotide sequence ID" value="NZ_SWMU01000001.1"/>
</dbReference>
<feature type="binding site" evidence="3">
    <location>
        <position position="167"/>
    </location>
    <ligand>
        <name>Cu cation</name>
        <dbReference type="ChEBI" id="CHEBI:23378"/>
    </ligand>
</feature>
<dbReference type="Pfam" id="PF02630">
    <property type="entry name" value="SCO1-SenC"/>
    <property type="match status" value="1"/>
</dbReference>
<name>A0A4U5TSI2_9FLAO</name>
<protein>
    <submittedName>
        <fullName evidence="7">SCO family protein</fullName>
    </submittedName>
</protein>
<reference evidence="7 8" key="1">
    <citation type="submission" date="2019-04" db="EMBL/GenBank/DDBJ databases">
        <title>Psychroflexus halotolerans sp. nov., isolated from a marine solar saltern.</title>
        <authorList>
            <person name="Feng X."/>
        </authorList>
    </citation>
    <scope>NUCLEOTIDE SEQUENCE [LARGE SCALE GENOMIC DNA]</scope>
    <source>
        <strain evidence="7 8">WDS2C27</strain>
    </source>
</reference>